<dbReference type="PANTHER" id="PTHR43975">
    <property type="entry name" value="ZGC:101858"/>
    <property type="match status" value="1"/>
</dbReference>
<protein>
    <submittedName>
        <fullName evidence="2">SDR family oxidoreductase</fullName>
    </submittedName>
</protein>
<evidence type="ECO:0000313" key="3">
    <source>
        <dbReference type="Proteomes" id="UP000662783"/>
    </source>
</evidence>
<dbReference type="InterPro" id="IPR002347">
    <property type="entry name" value="SDR_fam"/>
</dbReference>
<dbReference type="Gene3D" id="3.40.50.720">
    <property type="entry name" value="NAD(P)-binding Rossmann-like Domain"/>
    <property type="match status" value="1"/>
</dbReference>
<dbReference type="PRINTS" id="PR00081">
    <property type="entry name" value="GDHRDH"/>
</dbReference>
<dbReference type="KEGG" id="fuv:JR347_09485"/>
<keyword evidence="3" id="KW-1185">Reference proteome</keyword>
<dbReference type="Pfam" id="PF13561">
    <property type="entry name" value="adh_short_C2"/>
    <property type="match status" value="1"/>
</dbReference>
<dbReference type="InterPro" id="IPR036291">
    <property type="entry name" value="NAD(P)-bd_dom_sf"/>
</dbReference>
<dbReference type="PANTHER" id="PTHR43975:SF2">
    <property type="entry name" value="EG:BACR7A4.14 PROTEIN-RELATED"/>
    <property type="match status" value="1"/>
</dbReference>
<dbReference type="FunFam" id="3.40.50.720:FF:000084">
    <property type="entry name" value="Short-chain dehydrogenase reductase"/>
    <property type="match status" value="1"/>
</dbReference>
<dbReference type="EMBL" id="CP070608">
    <property type="protein sequence ID" value="QSE95851.1"/>
    <property type="molecule type" value="Genomic_DNA"/>
</dbReference>
<dbReference type="Proteomes" id="UP000662783">
    <property type="component" value="Chromosome"/>
</dbReference>
<dbReference type="PROSITE" id="PS00061">
    <property type="entry name" value="ADH_SHORT"/>
    <property type="match status" value="1"/>
</dbReference>
<dbReference type="PRINTS" id="PR00080">
    <property type="entry name" value="SDRFAMILY"/>
</dbReference>
<comment type="similarity">
    <text evidence="1">Belongs to the short-chain dehydrogenases/reductases (SDR) family.</text>
</comment>
<dbReference type="SUPFAM" id="SSF51735">
    <property type="entry name" value="NAD(P)-binding Rossmann-fold domains"/>
    <property type="match status" value="1"/>
</dbReference>
<proteinExistence type="inferred from homology"/>
<reference evidence="2" key="1">
    <citation type="submission" date="2021-02" db="EMBL/GenBank/DDBJ databases">
        <title>Fulvivirga sp. S481 isolated from sea water.</title>
        <authorList>
            <person name="Bae S.S."/>
            <person name="Baek K."/>
        </authorList>
    </citation>
    <scope>NUCLEOTIDE SEQUENCE</scope>
    <source>
        <strain evidence="2">S481</strain>
    </source>
</reference>
<dbReference type="AlphaFoldDB" id="A0A974WDK6"/>
<gene>
    <name evidence="2" type="ORF">JR347_09485</name>
</gene>
<evidence type="ECO:0000256" key="1">
    <source>
        <dbReference type="ARBA" id="ARBA00006484"/>
    </source>
</evidence>
<accession>A0A974WDK6</accession>
<dbReference type="RefSeq" id="WP_205720364.1">
    <property type="nucleotide sequence ID" value="NZ_CP070608.1"/>
</dbReference>
<dbReference type="InterPro" id="IPR020904">
    <property type="entry name" value="Sc_DH/Rdtase_CS"/>
</dbReference>
<organism evidence="2 3">
    <name type="scientific">Fulvivirga lutea</name>
    <dbReference type="NCBI Taxonomy" id="2810512"/>
    <lineage>
        <taxon>Bacteria</taxon>
        <taxon>Pseudomonadati</taxon>
        <taxon>Bacteroidota</taxon>
        <taxon>Cytophagia</taxon>
        <taxon>Cytophagales</taxon>
        <taxon>Fulvivirgaceae</taxon>
        <taxon>Fulvivirga</taxon>
    </lineage>
</organism>
<name>A0A974WDK6_9BACT</name>
<dbReference type="CDD" id="cd05233">
    <property type="entry name" value="SDR_c"/>
    <property type="match status" value="1"/>
</dbReference>
<evidence type="ECO:0000313" key="2">
    <source>
        <dbReference type="EMBL" id="QSE95851.1"/>
    </source>
</evidence>
<sequence length="256" mass="26565">MGKLDNQPGRLAGKVALITGGNSGIGLATAKLFAKEGAKVVISGRREDALKDAVAQIGNGADYVLADAAIVSSAKKVVDATVAKHGRIDILFLNAGVAYFLPIDAIDEDHFDTQFNINVKNPFFTVKEALPHLPEGAVIISNTSVVGQKGFDGTGVYSATKAALRSLTRVLASELKAKKIRTVSVAPGPIETPIYGKLGMPEEAVQEMGAGFASQVPLGRFGSADELANAVLFLASNDGSFVNGVELEVDGGLSQV</sequence>